<dbReference type="InterPro" id="IPR001789">
    <property type="entry name" value="Sig_transdc_resp-reg_receiver"/>
</dbReference>
<dbReference type="RefSeq" id="WP_101682623.1">
    <property type="nucleotide sequence ID" value="NZ_PJRP01000007.1"/>
</dbReference>
<dbReference type="PANTHER" id="PTHR44688:SF16">
    <property type="entry name" value="DNA-BINDING TRANSCRIPTIONAL ACTIVATOR DEVR_DOSR"/>
    <property type="match status" value="1"/>
</dbReference>
<evidence type="ECO:0000259" key="8">
    <source>
        <dbReference type="PROSITE" id="PS50110"/>
    </source>
</evidence>
<dbReference type="SUPFAM" id="SSF52172">
    <property type="entry name" value="CheY-like"/>
    <property type="match status" value="1"/>
</dbReference>
<dbReference type="CDD" id="cd17537">
    <property type="entry name" value="REC_FixJ"/>
    <property type="match status" value="1"/>
</dbReference>
<dbReference type="GO" id="GO:0000160">
    <property type="term" value="P:phosphorelay signal transduction system"/>
    <property type="evidence" value="ECO:0007669"/>
    <property type="project" value="UniProtKB-KW"/>
</dbReference>
<reference evidence="9 10" key="1">
    <citation type="submission" date="2017-12" db="EMBL/GenBank/DDBJ databases">
        <title>Genome sequence of the active heterotrophic nitrifier-denitrifier, Cupriavidus pauculus UM1.</title>
        <authorList>
            <person name="Putonti C."/>
            <person name="Castignetti D."/>
        </authorList>
    </citation>
    <scope>NUCLEOTIDE SEQUENCE [LARGE SCALE GENOMIC DNA]</scope>
    <source>
        <strain evidence="9 10">UM1</strain>
    </source>
</reference>
<keyword evidence="1 6" id="KW-0597">Phosphoprotein</keyword>
<evidence type="ECO:0000256" key="6">
    <source>
        <dbReference type="PROSITE-ProRule" id="PRU00169"/>
    </source>
</evidence>
<evidence type="ECO:0000313" key="9">
    <source>
        <dbReference type="EMBL" id="PLP99479.1"/>
    </source>
</evidence>
<feature type="domain" description="Response regulatory" evidence="8">
    <location>
        <begin position="20"/>
        <end position="134"/>
    </location>
</feature>
<accession>A0A2N5CB83</accession>
<proteinExistence type="predicted"/>
<evidence type="ECO:0000313" key="10">
    <source>
        <dbReference type="Proteomes" id="UP000234341"/>
    </source>
</evidence>
<name>A0A2N5CB83_9BURK</name>
<keyword evidence="2" id="KW-0902">Two-component regulatory system</keyword>
<dbReference type="Pfam" id="PF00196">
    <property type="entry name" value="GerE"/>
    <property type="match status" value="1"/>
</dbReference>
<dbReference type="FunFam" id="3.40.50.2300:FF:000018">
    <property type="entry name" value="DNA-binding transcriptional regulator NtrC"/>
    <property type="match status" value="1"/>
</dbReference>
<dbReference type="Proteomes" id="UP000234341">
    <property type="component" value="Unassembled WGS sequence"/>
</dbReference>
<dbReference type="Gene3D" id="3.40.50.2300">
    <property type="match status" value="1"/>
</dbReference>
<dbReference type="GO" id="GO:0006355">
    <property type="term" value="P:regulation of DNA-templated transcription"/>
    <property type="evidence" value="ECO:0007669"/>
    <property type="project" value="InterPro"/>
</dbReference>
<dbReference type="InterPro" id="IPR036388">
    <property type="entry name" value="WH-like_DNA-bd_sf"/>
</dbReference>
<dbReference type="InterPro" id="IPR011006">
    <property type="entry name" value="CheY-like_superfamily"/>
</dbReference>
<dbReference type="PRINTS" id="PR00038">
    <property type="entry name" value="HTHLUXR"/>
</dbReference>
<evidence type="ECO:0000256" key="4">
    <source>
        <dbReference type="ARBA" id="ARBA00023125"/>
    </source>
</evidence>
<evidence type="ECO:0000256" key="5">
    <source>
        <dbReference type="ARBA" id="ARBA00023163"/>
    </source>
</evidence>
<dbReference type="PROSITE" id="PS50043">
    <property type="entry name" value="HTH_LUXR_2"/>
    <property type="match status" value="1"/>
</dbReference>
<dbReference type="PANTHER" id="PTHR44688">
    <property type="entry name" value="DNA-BINDING TRANSCRIPTIONAL ACTIVATOR DEVR_DOSR"/>
    <property type="match status" value="1"/>
</dbReference>
<evidence type="ECO:0000256" key="3">
    <source>
        <dbReference type="ARBA" id="ARBA00023015"/>
    </source>
</evidence>
<dbReference type="OrthoDB" id="9802186at2"/>
<evidence type="ECO:0000256" key="1">
    <source>
        <dbReference type="ARBA" id="ARBA00022553"/>
    </source>
</evidence>
<evidence type="ECO:0000256" key="2">
    <source>
        <dbReference type="ARBA" id="ARBA00023012"/>
    </source>
</evidence>
<dbReference type="InterPro" id="IPR000792">
    <property type="entry name" value="Tscrpt_reg_LuxR_C"/>
</dbReference>
<keyword evidence="3" id="KW-0805">Transcription regulation</keyword>
<dbReference type="PROSITE" id="PS50110">
    <property type="entry name" value="RESPONSE_REGULATORY"/>
    <property type="match status" value="1"/>
</dbReference>
<dbReference type="Pfam" id="PF00072">
    <property type="entry name" value="Response_reg"/>
    <property type="match status" value="1"/>
</dbReference>
<organism evidence="9 10">
    <name type="scientific">Cupriavidus pauculus</name>
    <dbReference type="NCBI Taxonomy" id="82633"/>
    <lineage>
        <taxon>Bacteria</taxon>
        <taxon>Pseudomonadati</taxon>
        <taxon>Pseudomonadota</taxon>
        <taxon>Betaproteobacteria</taxon>
        <taxon>Burkholderiales</taxon>
        <taxon>Burkholderiaceae</taxon>
        <taxon>Cupriavidus</taxon>
    </lineage>
</organism>
<dbReference type="SMART" id="SM00448">
    <property type="entry name" value="REC"/>
    <property type="match status" value="1"/>
</dbReference>
<dbReference type="InterPro" id="IPR016032">
    <property type="entry name" value="Sig_transdc_resp-reg_C-effctor"/>
</dbReference>
<keyword evidence="4 9" id="KW-0238">DNA-binding</keyword>
<dbReference type="SMART" id="SM00421">
    <property type="entry name" value="HTH_LUXR"/>
    <property type="match status" value="1"/>
</dbReference>
<dbReference type="SUPFAM" id="SSF46894">
    <property type="entry name" value="C-terminal effector domain of the bipartite response regulators"/>
    <property type="match status" value="1"/>
</dbReference>
<sequence>MNSLSHTTSARDSTASRERVAYIVDDDESIRLALGGLLRSIGLRVESFESTQEFLAFPKADSPSCLILDVRLRGESGLAFQEQIAKCGVRMPIVFMTGHGDIAMTVKAMKAGAVDFFAKPFRDQDMLDAVTNALARDGERLAAEQSTAHLHADYESLTPREREVMTFVVAGLMNKQIAAELNLSEITVKIHRGQVMKKMQSRSVADLVRKSESLGLHIKSRTTTS</sequence>
<evidence type="ECO:0000259" key="7">
    <source>
        <dbReference type="PROSITE" id="PS50043"/>
    </source>
</evidence>
<comment type="caution">
    <text evidence="9">The sequence shown here is derived from an EMBL/GenBank/DDBJ whole genome shotgun (WGS) entry which is preliminary data.</text>
</comment>
<keyword evidence="5" id="KW-0804">Transcription</keyword>
<gene>
    <name evidence="9" type="ORF">CYJ10_16815</name>
</gene>
<feature type="domain" description="HTH luxR-type" evidence="7">
    <location>
        <begin position="150"/>
        <end position="215"/>
    </location>
</feature>
<feature type="modified residue" description="4-aspartylphosphate" evidence="6">
    <location>
        <position position="69"/>
    </location>
</feature>
<dbReference type="Gene3D" id="1.10.10.10">
    <property type="entry name" value="Winged helix-like DNA-binding domain superfamily/Winged helix DNA-binding domain"/>
    <property type="match status" value="1"/>
</dbReference>
<dbReference type="CDD" id="cd06170">
    <property type="entry name" value="LuxR_C_like"/>
    <property type="match status" value="1"/>
</dbReference>
<protein>
    <submittedName>
        <fullName evidence="9">DNA-binding response regulator</fullName>
    </submittedName>
</protein>
<dbReference type="GO" id="GO:0003677">
    <property type="term" value="F:DNA binding"/>
    <property type="evidence" value="ECO:0007669"/>
    <property type="project" value="UniProtKB-KW"/>
</dbReference>
<dbReference type="AlphaFoldDB" id="A0A2N5CB83"/>
<dbReference type="EMBL" id="PJRP01000007">
    <property type="protein sequence ID" value="PLP99479.1"/>
    <property type="molecule type" value="Genomic_DNA"/>
</dbReference>